<dbReference type="EMBL" id="HBUF01321500">
    <property type="protein sequence ID" value="CAG6695060.1"/>
    <property type="molecule type" value="Transcribed_RNA"/>
</dbReference>
<sequence>MKWYERDGRDGGWKRYLTLGGGIKYERRDICYPRRTTVVDTAPLWHAGTTATLPVEEFDETGQDVLKVRVLIIGSISSTPWRHLSLVSTTSISSMSTPMSI</sequence>
<dbReference type="AlphaFoldDB" id="A0A8D8XHR6"/>
<accession>A0A8D8XHR6</accession>
<organism evidence="1">
    <name type="scientific">Cacopsylla melanoneura</name>
    <dbReference type="NCBI Taxonomy" id="428564"/>
    <lineage>
        <taxon>Eukaryota</taxon>
        <taxon>Metazoa</taxon>
        <taxon>Ecdysozoa</taxon>
        <taxon>Arthropoda</taxon>
        <taxon>Hexapoda</taxon>
        <taxon>Insecta</taxon>
        <taxon>Pterygota</taxon>
        <taxon>Neoptera</taxon>
        <taxon>Paraneoptera</taxon>
        <taxon>Hemiptera</taxon>
        <taxon>Sternorrhyncha</taxon>
        <taxon>Psylloidea</taxon>
        <taxon>Psyllidae</taxon>
        <taxon>Psyllinae</taxon>
        <taxon>Cacopsylla</taxon>
    </lineage>
</organism>
<evidence type="ECO:0000313" key="1">
    <source>
        <dbReference type="EMBL" id="CAG6695060.1"/>
    </source>
</evidence>
<protein>
    <submittedName>
        <fullName evidence="1">Uncharacterized protein</fullName>
    </submittedName>
</protein>
<name>A0A8D8XHR6_9HEMI</name>
<proteinExistence type="predicted"/>
<reference evidence="1" key="1">
    <citation type="submission" date="2021-05" db="EMBL/GenBank/DDBJ databases">
        <authorList>
            <person name="Alioto T."/>
            <person name="Alioto T."/>
            <person name="Gomez Garrido J."/>
        </authorList>
    </citation>
    <scope>NUCLEOTIDE SEQUENCE</scope>
</reference>